<keyword evidence="1" id="KW-0812">Transmembrane</keyword>
<gene>
    <name evidence="2" type="ORF">SDC9_11850</name>
</gene>
<name>A0A644TKE8_9ZZZZ</name>
<accession>A0A644TKE8</accession>
<evidence type="ECO:0000313" key="2">
    <source>
        <dbReference type="EMBL" id="MPL66181.1"/>
    </source>
</evidence>
<dbReference type="AlphaFoldDB" id="A0A644TKE8"/>
<sequence length="193" mass="22532">MNKETYDNEMDENKYKYSKQVLINITQLIVIIVLTVAVIYFSMNQKIVLKSPYSTNKDEIISDGNEDPERLNQFAYYISSLTQNITYANANEQLQKLLPLIESQNFDEVKKNLKLEATYIIRNKITQIFYVSKVDIDSANKVITIKGIRERRVSGETLKTNNNDYETVILKIEYLVKYGTYFRIKNLGVEKTK</sequence>
<dbReference type="Pfam" id="PF05309">
    <property type="entry name" value="TraE"/>
    <property type="match status" value="1"/>
</dbReference>
<reference evidence="2" key="1">
    <citation type="submission" date="2019-08" db="EMBL/GenBank/DDBJ databases">
        <authorList>
            <person name="Kucharzyk K."/>
            <person name="Murdoch R.W."/>
            <person name="Higgins S."/>
            <person name="Loffler F."/>
        </authorList>
    </citation>
    <scope>NUCLEOTIDE SEQUENCE</scope>
</reference>
<keyword evidence="1" id="KW-0472">Membrane</keyword>
<evidence type="ECO:0000256" key="1">
    <source>
        <dbReference type="SAM" id="Phobius"/>
    </source>
</evidence>
<comment type="caution">
    <text evidence="2">The sequence shown here is derived from an EMBL/GenBank/DDBJ whole genome shotgun (WGS) entry which is preliminary data.</text>
</comment>
<keyword evidence="1" id="KW-1133">Transmembrane helix</keyword>
<feature type="transmembrane region" description="Helical" evidence="1">
    <location>
        <begin position="21"/>
        <end position="43"/>
    </location>
</feature>
<dbReference type="InterPro" id="IPR007973">
    <property type="entry name" value="Pilus_assembly_TraE"/>
</dbReference>
<protein>
    <submittedName>
        <fullName evidence="2">Uncharacterized protein</fullName>
    </submittedName>
</protein>
<dbReference type="EMBL" id="VSSQ01000031">
    <property type="protein sequence ID" value="MPL66181.1"/>
    <property type="molecule type" value="Genomic_DNA"/>
</dbReference>
<organism evidence="2">
    <name type="scientific">bioreactor metagenome</name>
    <dbReference type="NCBI Taxonomy" id="1076179"/>
    <lineage>
        <taxon>unclassified sequences</taxon>
        <taxon>metagenomes</taxon>
        <taxon>ecological metagenomes</taxon>
    </lineage>
</organism>
<proteinExistence type="predicted"/>